<proteinExistence type="predicted"/>
<evidence type="ECO:0000313" key="1">
    <source>
        <dbReference type="EMBL" id="GFY85260.1"/>
    </source>
</evidence>
<comment type="caution">
    <text evidence="1">The sequence shown here is derived from an EMBL/GenBank/DDBJ whole genome shotgun (WGS) entry which is preliminary data.</text>
</comment>
<dbReference type="EMBL" id="BJWL01000003">
    <property type="protein sequence ID" value="GFY85260.1"/>
    <property type="molecule type" value="Genomic_DNA"/>
</dbReference>
<evidence type="ECO:0000313" key="2">
    <source>
        <dbReference type="Proteomes" id="UP000585474"/>
    </source>
</evidence>
<keyword evidence="2" id="KW-1185">Reference proteome</keyword>
<dbReference type="GO" id="GO:0004527">
    <property type="term" value="F:exonuclease activity"/>
    <property type="evidence" value="ECO:0007669"/>
    <property type="project" value="UniProtKB-KW"/>
</dbReference>
<gene>
    <name evidence="1" type="ORF">Acr_03g0020340</name>
</gene>
<organism evidence="1 2">
    <name type="scientific">Actinidia rufa</name>
    <dbReference type="NCBI Taxonomy" id="165716"/>
    <lineage>
        <taxon>Eukaryota</taxon>
        <taxon>Viridiplantae</taxon>
        <taxon>Streptophyta</taxon>
        <taxon>Embryophyta</taxon>
        <taxon>Tracheophyta</taxon>
        <taxon>Spermatophyta</taxon>
        <taxon>Magnoliopsida</taxon>
        <taxon>eudicotyledons</taxon>
        <taxon>Gunneridae</taxon>
        <taxon>Pentapetalae</taxon>
        <taxon>asterids</taxon>
        <taxon>Ericales</taxon>
        <taxon>Actinidiaceae</taxon>
        <taxon>Actinidia</taxon>
    </lineage>
</organism>
<dbReference type="AlphaFoldDB" id="A0A7J0EFU6"/>
<keyword evidence="1" id="KW-0269">Exonuclease</keyword>
<keyword evidence="1" id="KW-0378">Hydrolase</keyword>
<protein>
    <submittedName>
        <fullName evidence="1">5'-3' exonuclease family protein</fullName>
    </submittedName>
</protein>
<keyword evidence="1" id="KW-0540">Nuclease</keyword>
<dbReference type="Proteomes" id="UP000585474">
    <property type="component" value="Unassembled WGS sequence"/>
</dbReference>
<reference evidence="1 2" key="1">
    <citation type="submission" date="2019-07" db="EMBL/GenBank/DDBJ databases">
        <title>De Novo Assembly of kiwifruit Actinidia rufa.</title>
        <authorList>
            <person name="Sugita-Konishi S."/>
            <person name="Sato K."/>
            <person name="Mori E."/>
            <person name="Abe Y."/>
            <person name="Kisaki G."/>
            <person name="Hamano K."/>
            <person name="Suezawa K."/>
            <person name="Otani M."/>
            <person name="Fukuda T."/>
            <person name="Manabe T."/>
            <person name="Gomi K."/>
            <person name="Tabuchi M."/>
            <person name="Akimitsu K."/>
            <person name="Kataoka I."/>
        </authorList>
    </citation>
    <scope>NUCLEOTIDE SEQUENCE [LARGE SCALE GENOMIC DNA]</scope>
    <source>
        <strain evidence="2">cv. Fuchu</strain>
    </source>
</reference>
<name>A0A7J0EFU6_9ERIC</name>
<sequence length="117" mass="13079">MDGSFHEGDARREMRDELMVYTLLLISSPPSDAIFTFLKFEYSSGCEYSLVLKLPNLGDSVAKSGAIYLPVANYEFELSVDNLLKCLNQERKQNKGERILSTTIDPIRASSAEFASC</sequence>
<accession>A0A7J0EFU6</accession>